<keyword evidence="10" id="KW-1185">Reference proteome</keyword>
<sequence>MRRRQALALLIVPLMFVAAACGGESGKKTETEKKPGGTGIEAVTVKGETSAKPTVEFAKPFKVAETAAKAVSEGKGETLAKGQQVIVDYVGINGRDGKEFDSSWKGGKPATFKLADGALIAGFIKGLVGQKVGSRVLITIPSKDGYAEGNQQAGINKGDSLIFVVDVKSAYKPLTKAEGTAVTPPAGLPTVTVKDGTPTALTVPKKAAPTKLVVQDLLIGKGAKVTAENTVNFHYIAANWRTGKKFDSSWDRKQALDLQLSQTQVKGLTTGLVGKTVGSRVLLIMPPDQGFGQDLQGTDVKKTDTVAFVIDILGAS</sequence>
<dbReference type="PROSITE" id="PS51257">
    <property type="entry name" value="PROKAR_LIPOPROTEIN"/>
    <property type="match status" value="1"/>
</dbReference>
<evidence type="ECO:0000256" key="1">
    <source>
        <dbReference type="ARBA" id="ARBA00000971"/>
    </source>
</evidence>
<evidence type="ECO:0000313" key="10">
    <source>
        <dbReference type="Proteomes" id="UP001595699"/>
    </source>
</evidence>
<organism evidence="9 10">
    <name type="scientific">Tenggerimyces flavus</name>
    <dbReference type="NCBI Taxonomy" id="1708749"/>
    <lineage>
        <taxon>Bacteria</taxon>
        <taxon>Bacillati</taxon>
        <taxon>Actinomycetota</taxon>
        <taxon>Actinomycetes</taxon>
        <taxon>Propionibacteriales</taxon>
        <taxon>Nocardioidaceae</taxon>
        <taxon>Tenggerimyces</taxon>
    </lineage>
</organism>
<feature type="domain" description="PPIase FKBP-type" evidence="8">
    <location>
        <begin position="82"/>
        <end position="171"/>
    </location>
</feature>
<dbReference type="InterPro" id="IPR001179">
    <property type="entry name" value="PPIase_FKBP_dom"/>
</dbReference>
<comment type="catalytic activity">
    <reaction evidence="1 5 6">
        <text>[protein]-peptidylproline (omega=180) = [protein]-peptidylproline (omega=0)</text>
        <dbReference type="Rhea" id="RHEA:16237"/>
        <dbReference type="Rhea" id="RHEA-COMP:10747"/>
        <dbReference type="Rhea" id="RHEA-COMP:10748"/>
        <dbReference type="ChEBI" id="CHEBI:83833"/>
        <dbReference type="ChEBI" id="CHEBI:83834"/>
        <dbReference type="EC" id="5.2.1.8"/>
    </reaction>
</comment>
<reference evidence="10" key="1">
    <citation type="journal article" date="2019" name="Int. J. Syst. Evol. Microbiol.">
        <title>The Global Catalogue of Microorganisms (GCM) 10K type strain sequencing project: providing services to taxonomists for standard genome sequencing and annotation.</title>
        <authorList>
            <consortium name="The Broad Institute Genomics Platform"/>
            <consortium name="The Broad Institute Genome Sequencing Center for Infectious Disease"/>
            <person name="Wu L."/>
            <person name="Ma J."/>
        </authorList>
    </citation>
    <scope>NUCLEOTIDE SEQUENCE [LARGE SCALE GENOMIC DNA]</scope>
    <source>
        <strain evidence="10">CGMCC 4.7241</strain>
    </source>
</reference>
<evidence type="ECO:0000256" key="5">
    <source>
        <dbReference type="PROSITE-ProRule" id="PRU00277"/>
    </source>
</evidence>
<evidence type="ECO:0000256" key="3">
    <source>
        <dbReference type="ARBA" id="ARBA00023110"/>
    </source>
</evidence>
<keyword evidence="7" id="KW-0732">Signal</keyword>
<evidence type="ECO:0000313" key="9">
    <source>
        <dbReference type="EMBL" id="MFC3760167.1"/>
    </source>
</evidence>
<dbReference type="Proteomes" id="UP001595699">
    <property type="component" value="Unassembled WGS sequence"/>
</dbReference>
<evidence type="ECO:0000256" key="2">
    <source>
        <dbReference type="ARBA" id="ARBA00006577"/>
    </source>
</evidence>
<evidence type="ECO:0000256" key="4">
    <source>
        <dbReference type="ARBA" id="ARBA00023235"/>
    </source>
</evidence>
<dbReference type="InterPro" id="IPR046357">
    <property type="entry name" value="PPIase_dom_sf"/>
</dbReference>
<evidence type="ECO:0000259" key="8">
    <source>
        <dbReference type="PROSITE" id="PS50059"/>
    </source>
</evidence>
<keyword evidence="3 5" id="KW-0697">Rotamase</keyword>
<protein>
    <recommendedName>
        <fullName evidence="6">Peptidyl-prolyl cis-trans isomerase</fullName>
        <ecNumber evidence="6">5.2.1.8</ecNumber>
    </recommendedName>
</protein>
<dbReference type="RefSeq" id="WP_205120024.1">
    <property type="nucleotide sequence ID" value="NZ_JAFBCM010000001.1"/>
</dbReference>
<dbReference type="Gene3D" id="3.10.50.40">
    <property type="match status" value="2"/>
</dbReference>
<name>A0ABV7Y5T8_9ACTN</name>
<dbReference type="GO" id="GO:0003755">
    <property type="term" value="F:peptidyl-prolyl cis-trans isomerase activity"/>
    <property type="evidence" value="ECO:0007669"/>
    <property type="project" value="UniProtKB-EC"/>
</dbReference>
<comment type="similarity">
    <text evidence="2 6">Belongs to the FKBP-type PPIase family.</text>
</comment>
<proteinExistence type="inferred from homology"/>
<keyword evidence="4 5" id="KW-0413">Isomerase</keyword>
<dbReference type="PROSITE" id="PS50059">
    <property type="entry name" value="FKBP_PPIASE"/>
    <property type="match status" value="2"/>
</dbReference>
<dbReference type="EMBL" id="JBHRZH010000004">
    <property type="protein sequence ID" value="MFC3760167.1"/>
    <property type="molecule type" value="Genomic_DNA"/>
</dbReference>
<dbReference type="PANTHER" id="PTHR43811:SF19">
    <property type="entry name" value="39 KDA FK506-BINDING NUCLEAR PROTEIN"/>
    <property type="match status" value="1"/>
</dbReference>
<accession>A0ABV7Y5T8</accession>
<dbReference type="EC" id="5.2.1.8" evidence="6"/>
<feature type="chain" id="PRO_5045809442" description="Peptidyl-prolyl cis-trans isomerase" evidence="7">
    <location>
        <begin position="21"/>
        <end position="316"/>
    </location>
</feature>
<gene>
    <name evidence="9" type="ORF">ACFOUW_04915</name>
</gene>
<evidence type="ECO:0000256" key="6">
    <source>
        <dbReference type="RuleBase" id="RU003915"/>
    </source>
</evidence>
<feature type="domain" description="PPIase FKBP-type" evidence="8">
    <location>
        <begin position="228"/>
        <end position="316"/>
    </location>
</feature>
<dbReference type="SUPFAM" id="SSF54534">
    <property type="entry name" value="FKBP-like"/>
    <property type="match status" value="2"/>
</dbReference>
<feature type="signal peptide" evidence="7">
    <location>
        <begin position="1"/>
        <end position="20"/>
    </location>
</feature>
<dbReference type="Pfam" id="PF00254">
    <property type="entry name" value="FKBP_C"/>
    <property type="match status" value="2"/>
</dbReference>
<dbReference type="PANTHER" id="PTHR43811">
    <property type="entry name" value="FKBP-TYPE PEPTIDYL-PROLYL CIS-TRANS ISOMERASE FKPA"/>
    <property type="match status" value="1"/>
</dbReference>
<comment type="caution">
    <text evidence="9">The sequence shown here is derived from an EMBL/GenBank/DDBJ whole genome shotgun (WGS) entry which is preliminary data.</text>
</comment>
<evidence type="ECO:0000256" key="7">
    <source>
        <dbReference type="SAM" id="SignalP"/>
    </source>
</evidence>